<evidence type="ECO:0000256" key="4">
    <source>
        <dbReference type="ARBA" id="ARBA00022989"/>
    </source>
</evidence>
<dbReference type="SUPFAM" id="SSF54236">
    <property type="entry name" value="Ubiquitin-like"/>
    <property type="match status" value="1"/>
</dbReference>
<dbReference type="Gene3D" id="3.10.20.90">
    <property type="entry name" value="Phosphatidylinositol 3-kinase Catalytic Subunit, Chain A, domain 1"/>
    <property type="match status" value="1"/>
</dbReference>
<dbReference type="GO" id="GO:0016020">
    <property type="term" value="C:membrane"/>
    <property type="evidence" value="ECO:0007669"/>
    <property type="project" value="UniProtKB-SubCell"/>
</dbReference>
<feature type="domain" description="BAG" evidence="9">
    <location>
        <begin position="1046"/>
        <end position="1128"/>
    </location>
</feature>
<dbReference type="InterPro" id="IPR006876">
    <property type="entry name" value="LMBR1-like_membr_prot"/>
</dbReference>
<feature type="region of interest" description="Disordered" evidence="7">
    <location>
        <begin position="561"/>
        <end position="614"/>
    </location>
</feature>
<dbReference type="Gene3D" id="1.20.58.120">
    <property type="entry name" value="BAG domain"/>
    <property type="match status" value="1"/>
</dbReference>
<organism evidence="10 11">
    <name type="scientific">Aspergillus awamori</name>
    <name type="common">Black koji mold</name>
    <dbReference type="NCBI Taxonomy" id="105351"/>
    <lineage>
        <taxon>Eukaryota</taxon>
        <taxon>Fungi</taxon>
        <taxon>Dikarya</taxon>
        <taxon>Ascomycota</taxon>
        <taxon>Pezizomycotina</taxon>
        <taxon>Eurotiomycetes</taxon>
        <taxon>Eurotiomycetidae</taxon>
        <taxon>Eurotiales</taxon>
        <taxon>Aspergillaceae</taxon>
        <taxon>Aspergillus</taxon>
    </lineage>
</organism>
<feature type="compositionally biased region" description="Polar residues" evidence="7">
    <location>
        <begin position="1430"/>
        <end position="1446"/>
    </location>
</feature>
<feature type="transmembrane region" description="Helical" evidence="8">
    <location>
        <begin position="91"/>
        <end position="111"/>
    </location>
</feature>
<accession>A0A401KSJ6</accession>
<comment type="caution">
    <text evidence="10">The sequence shown here is derived from an EMBL/GenBank/DDBJ whole genome shotgun (WGS) entry which is preliminary data.</text>
</comment>
<feature type="transmembrane region" description="Helical" evidence="8">
    <location>
        <begin position="349"/>
        <end position="375"/>
    </location>
</feature>
<feature type="compositionally biased region" description="Low complexity" evidence="7">
    <location>
        <begin position="956"/>
        <end position="966"/>
    </location>
</feature>
<feature type="transmembrane region" description="Helical" evidence="8">
    <location>
        <begin position="497"/>
        <end position="515"/>
    </location>
</feature>
<feature type="compositionally biased region" description="Pro residues" evidence="7">
    <location>
        <begin position="1012"/>
        <end position="1035"/>
    </location>
</feature>
<feature type="compositionally biased region" description="Basic and acidic residues" evidence="7">
    <location>
        <begin position="1503"/>
        <end position="1522"/>
    </location>
</feature>
<evidence type="ECO:0000313" key="10">
    <source>
        <dbReference type="EMBL" id="GCB22167.1"/>
    </source>
</evidence>
<feature type="compositionally biased region" description="Basic and acidic residues" evidence="7">
    <location>
        <begin position="1462"/>
        <end position="1474"/>
    </location>
</feature>
<dbReference type="PANTHER" id="PTHR21355:SF0">
    <property type="entry name" value="G-PROTEIN COUPLED RECEPTOR-ASSOCIATED PROTEIN LMBRD2"/>
    <property type="match status" value="1"/>
</dbReference>
<feature type="compositionally biased region" description="Basic and acidic residues" evidence="7">
    <location>
        <begin position="1315"/>
        <end position="1326"/>
    </location>
</feature>
<comment type="subcellular location">
    <subcellularLocation>
        <location evidence="1">Membrane</location>
        <topology evidence="1">Multi-pass membrane protein</topology>
    </subcellularLocation>
</comment>
<dbReference type="InterPro" id="IPR029071">
    <property type="entry name" value="Ubiquitin-like_domsf"/>
</dbReference>
<evidence type="ECO:0000256" key="3">
    <source>
        <dbReference type="ARBA" id="ARBA00022692"/>
    </source>
</evidence>
<evidence type="ECO:0000256" key="5">
    <source>
        <dbReference type="ARBA" id="ARBA00023136"/>
    </source>
</evidence>
<feature type="compositionally biased region" description="Basic and acidic residues" evidence="7">
    <location>
        <begin position="1136"/>
        <end position="1149"/>
    </location>
</feature>
<feature type="compositionally biased region" description="Low complexity" evidence="7">
    <location>
        <begin position="561"/>
        <end position="576"/>
    </location>
</feature>
<dbReference type="Proteomes" id="UP000286921">
    <property type="component" value="Unassembled WGS sequence"/>
</dbReference>
<keyword evidence="4 8" id="KW-1133">Transmembrane helix</keyword>
<evidence type="ECO:0000259" key="9">
    <source>
        <dbReference type="PROSITE" id="PS51035"/>
    </source>
</evidence>
<feature type="compositionally biased region" description="Basic and acidic residues" evidence="7">
    <location>
        <begin position="1550"/>
        <end position="1561"/>
    </location>
</feature>
<dbReference type="InterPro" id="IPR051584">
    <property type="entry name" value="GPCR-associated_LMBR1"/>
</dbReference>
<dbReference type="STRING" id="105351.A0A401KSJ6"/>
<evidence type="ECO:0000256" key="2">
    <source>
        <dbReference type="ARBA" id="ARBA00010487"/>
    </source>
</evidence>
<keyword evidence="5 8" id="KW-0472">Membrane</keyword>
<feature type="compositionally biased region" description="Basic and acidic residues" evidence="7">
    <location>
        <begin position="970"/>
        <end position="984"/>
    </location>
</feature>
<feature type="transmembrane region" description="Helical" evidence="8">
    <location>
        <begin position="161"/>
        <end position="183"/>
    </location>
</feature>
<dbReference type="Pfam" id="PF02179">
    <property type="entry name" value="BAG"/>
    <property type="match status" value="1"/>
</dbReference>
<dbReference type="InterPro" id="IPR003103">
    <property type="entry name" value="BAG_domain"/>
</dbReference>
<feature type="transmembrane region" description="Helical" evidence="8">
    <location>
        <begin position="404"/>
        <end position="425"/>
    </location>
</feature>
<evidence type="ECO:0000313" key="11">
    <source>
        <dbReference type="Proteomes" id="UP000286921"/>
    </source>
</evidence>
<feature type="transmembrane region" description="Helical" evidence="8">
    <location>
        <begin position="446"/>
        <end position="465"/>
    </location>
</feature>
<keyword evidence="11" id="KW-1185">Reference proteome</keyword>
<dbReference type="PROSITE" id="PS51035">
    <property type="entry name" value="BAG"/>
    <property type="match status" value="1"/>
</dbReference>
<feature type="region of interest" description="Disordered" evidence="7">
    <location>
        <begin position="1267"/>
        <end position="1618"/>
    </location>
</feature>
<name>A0A401KSJ6_ASPAW</name>
<gene>
    <name evidence="10" type="ORF">AAWM_05052</name>
</gene>
<dbReference type="PANTHER" id="PTHR21355">
    <property type="entry name" value="G-PROTEIN COUPLED RECEPTOR-ASSOCIATED PROTEIN LMBRD2"/>
    <property type="match status" value="1"/>
</dbReference>
<evidence type="ECO:0000256" key="6">
    <source>
        <dbReference type="SAM" id="Coils"/>
    </source>
</evidence>
<dbReference type="SMART" id="SM00264">
    <property type="entry name" value="BAG"/>
    <property type="match status" value="1"/>
</dbReference>
<keyword evidence="6" id="KW-0175">Coiled coil</keyword>
<dbReference type="EMBL" id="BDHI01000014">
    <property type="protein sequence ID" value="GCB22167.1"/>
    <property type="molecule type" value="Genomic_DNA"/>
</dbReference>
<reference evidence="10 11" key="1">
    <citation type="submission" date="2016-09" db="EMBL/GenBank/DDBJ databases">
        <title>Aspergillus awamori IFM 58123T.</title>
        <authorList>
            <person name="Kusuya Y."/>
            <person name="Shimizu M."/>
            <person name="Takahashi H."/>
            <person name="Yaguchi T."/>
        </authorList>
    </citation>
    <scope>NUCLEOTIDE SEQUENCE [LARGE SCALE GENOMIC DNA]</scope>
    <source>
        <strain evidence="10 11">IFM 58123</strain>
    </source>
</reference>
<feature type="transmembrane region" description="Helical" evidence="8">
    <location>
        <begin position="42"/>
        <end position="63"/>
    </location>
</feature>
<feature type="compositionally biased region" description="Basic and acidic residues" evidence="7">
    <location>
        <begin position="1533"/>
        <end position="1542"/>
    </location>
</feature>
<dbReference type="Pfam" id="PF04791">
    <property type="entry name" value="LMBR1"/>
    <property type="match status" value="1"/>
</dbReference>
<dbReference type="GO" id="GO:0051087">
    <property type="term" value="F:protein-folding chaperone binding"/>
    <property type="evidence" value="ECO:0007669"/>
    <property type="project" value="InterPro"/>
</dbReference>
<protein>
    <submittedName>
        <fullName evidence="10">LIMR family protein C622.11</fullName>
    </submittedName>
</protein>
<feature type="compositionally biased region" description="Basic residues" evidence="7">
    <location>
        <begin position="985"/>
        <end position="1003"/>
    </location>
</feature>
<dbReference type="InterPro" id="IPR036533">
    <property type="entry name" value="BAG_dom_sf"/>
</dbReference>
<evidence type="ECO:0000256" key="7">
    <source>
        <dbReference type="SAM" id="MobiDB-lite"/>
    </source>
</evidence>
<keyword evidence="3 8" id="KW-0812">Transmembrane</keyword>
<evidence type="ECO:0000256" key="8">
    <source>
        <dbReference type="SAM" id="Phobius"/>
    </source>
</evidence>
<feature type="compositionally biased region" description="Polar residues" evidence="7">
    <location>
        <begin position="585"/>
        <end position="600"/>
    </location>
</feature>
<feature type="compositionally biased region" description="Basic and acidic residues" evidence="7">
    <location>
        <begin position="1205"/>
        <end position="1223"/>
    </location>
</feature>
<dbReference type="SUPFAM" id="SSF63491">
    <property type="entry name" value="BAG domain"/>
    <property type="match status" value="1"/>
</dbReference>
<feature type="transmembrane region" description="Helical" evidence="8">
    <location>
        <begin position="12"/>
        <end position="30"/>
    </location>
</feature>
<feature type="region of interest" description="Disordered" evidence="7">
    <location>
        <begin position="956"/>
        <end position="1037"/>
    </location>
</feature>
<feature type="transmembrane region" description="Helical" evidence="8">
    <location>
        <begin position="132"/>
        <end position="149"/>
    </location>
</feature>
<evidence type="ECO:0000256" key="1">
    <source>
        <dbReference type="ARBA" id="ARBA00004141"/>
    </source>
</evidence>
<feature type="coiled-coil region" evidence="6">
    <location>
        <begin position="206"/>
        <end position="240"/>
    </location>
</feature>
<feature type="transmembrane region" description="Helical" evidence="8">
    <location>
        <begin position="805"/>
        <end position="821"/>
    </location>
</feature>
<proteinExistence type="inferred from homology"/>
<feature type="region of interest" description="Disordered" evidence="7">
    <location>
        <begin position="1121"/>
        <end position="1224"/>
    </location>
</feature>
<comment type="similarity">
    <text evidence="2">Belongs to the LIMR family.</text>
</comment>
<sequence length="1625" mass="179296">MISASPVPVGSSVFFTLALLTISVLVLLLLRRFLTLRATPAYLSIPVFLALALPASVVLLVPIDLASSSRDGGGPTAIWLPDRLILVSWRIAYWLIFVLTWAILPLLGEYIDSGYRDPKGRIQYSIRSNARYQLIVLCCATVGLIYISIQNGFEFTSIKTLVMALAYVWGLVLAIYLMGHGLVSIPRTLFRNSNVSGRLRRIQAHAPKLHDRLMDAINDLESLESQVAQLQRRKTGTARDFQEWIDELAETSNPPELRSGLLEQADGPGTIPAVITERYLADLTRRLQRARHQKARFVDEWDCLVLSAADMQAIINSSASKKLEFIHSPYRSSWLPSLNFLSPYMRYHLYVHVIPNVRLGLGAVFSAASVCVVWSELVKSLAPRLSVVTLSVVSYHKEPAPVDFGRQLIASAWLLYMCSAALVGVNDAKVWGNRALVRRNTYGESACWYAGLVARLTVPIAYNFLTFLPATVRQSTTFYKFLGRFIDLTPLGKGFDYFFPVFILVPIGATLFNLYGRVQNICSWGLLEEDDDDLENNPGGYGLGGWREGRDLIDRELNGLGSLGLSPRGGRSPRPSSRIDDDTPAFSSSRTALLENSRTPRASRGTPATTPLMEDEDEDNFFQSFAHRVRNTFETASKPQWLQGDSFRLPRWMGSESNEGDSGLARWFGGRPAPGGVRLCSTAGFAAAAKKTPSPPYLPGPELKLAIFHDLKHALPLSSSPFIASCPGRQSMSQLLSHISLSSLGETCASYLDHVTTNLPPSLHSLHHQLVATLSSAKDSTPLRLLTPLPDLLADHTDGAYTTPVAYTLLVCTIVVLVMSWRSPFANFWRRGYTNVDNTPQVTDNDYSYITQDDIVDPPANTYRNQYAGAEDTEPDTLILKHRKEKYDLHFPAYAINDGALSVGQLRQRAAEATRTPDPKRIKLLYKGKLLDNDSLPCRSEGLKQQSEVLCVVSGVEPGESSPSELSEAEADRNAESARQEGSGRKKSGKNKKRNGKNKKKGGKQADGSNTLPPPAAAAEPPRPSNGTGMPPPAPNLKLFSNPLDQVNALSSYLQRELVPLCEEYITNTPADAKSREFEYKKLTETILAQVLLNADNINPDGVQEIRDARRALVKSAQNALNSLDQSTKHRSKSRSSHDSHARSRERTSKGSRSSSLSRHAYAHEHLTSRGRPQASHSRRGSEAGSSRSIYGHDVASRSAGNVKDSTDSLYRKGSVRQDERNEGMGLYMDELDQDNWIHRDKLAKIESEELQQAAILLQRRAGEGNKSRTKNYDLYGTPATSPPTEQLEPWPSLHGDSQLREHSGSPTFPEEGEERDRWDPRRPEENTANGAAGFYRNPGLRKSSSRIPIPSGIPVPISPNPENGGREFSKQRSRANTNGDDDALSFGMPRRASEPMSVDSAQNITPAGSRPGSRGNTLQNAAGRKTTKGGATNRKTSAPPSTTRKATPRSRAPSSTLRATKAAENRPINRPEGDPPWLATMYKPDPRLPPDQQILPTHARRMQQEQWEKEGKTPTTYDREFAPLAIGPDGPKPTEKPAPKEEEPEPIEQNEKEEKKEVQEPQKTPNLETPSKESGRPNSGTGYSTMPRVQEPPQAALQPKWSPPVVTAQEPPPKEKGCGCCIVM</sequence>